<feature type="transmembrane region" description="Helical" evidence="1">
    <location>
        <begin position="112"/>
        <end position="128"/>
    </location>
</feature>
<name>A0A931FLU5_9BACT</name>
<evidence type="ECO:0000313" key="2">
    <source>
        <dbReference type="EMBL" id="MBF9143250.1"/>
    </source>
</evidence>
<proteinExistence type="predicted"/>
<evidence type="ECO:0000313" key="3">
    <source>
        <dbReference type="Proteomes" id="UP000645610"/>
    </source>
</evidence>
<keyword evidence="1" id="KW-0472">Membrane</keyword>
<keyword evidence="1" id="KW-0812">Transmembrane</keyword>
<dbReference type="RefSeq" id="WP_196287560.1">
    <property type="nucleotide sequence ID" value="NZ_JADQDP010000003.1"/>
</dbReference>
<keyword evidence="3" id="KW-1185">Reference proteome</keyword>
<dbReference type="EMBL" id="JADQDP010000003">
    <property type="protein sequence ID" value="MBF9143250.1"/>
    <property type="molecule type" value="Genomic_DNA"/>
</dbReference>
<dbReference type="AlphaFoldDB" id="A0A931FLU5"/>
<accession>A0A931FLU5</accession>
<keyword evidence="1" id="KW-1133">Transmembrane helix</keyword>
<reference evidence="2 3" key="1">
    <citation type="submission" date="2020-11" db="EMBL/GenBank/DDBJ databases">
        <authorList>
            <person name="Kim M.K."/>
        </authorList>
    </citation>
    <scope>NUCLEOTIDE SEQUENCE [LARGE SCALE GENOMIC DNA]</scope>
    <source>
        <strain evidence="2 3">BT439</strain>
    </source>
</reference>
<evidence type="ECO:0000256" key="1">
    <source>
        <dbReference type="SAM" id="Phobius"/>
    </source>
</evidence>
<sequence length="154" mass="17539">MLYFPVFSLGYLALALLPPGTWTWRSALAVVAVLYGVVLMCARGSRLVAWQQKHIIGTEEIPSGFMRTDPSTFVPTYQGEQTWQWLLFGLPPLAWLCWHYVNRARNAPLRRALAALYLLYGGLVMYGAENDWFTDPGLSDKPQFRDEQLTIPFP</sequence>
<gene>
    <name evidence="2" type="ORF">I2I01_16505</name>
</gene>
<organism evidence="2 3">
    <name type="scientific">Hymenobacter properus</name>
    <dbReference type="NCBI Taxonomy" id="2791026"/>
    <lineage>
        <taxon>Bacteria</taxon>
        <taxon>Pseudomonadati</taxon>
        <taxon>Bacteroidota</taxon>
        <taxon>Cytophagia</taxon>
        <taxon>Cytophagales</taxon>
        <taxon>Hymenobacteraceae</taxon>
        <taxon>Hymenobacter</taxon>
    </lineage>
</organism>
<protein>
    <submittedName>
        <fullName evidence="2">Uncharacterized protein</fullName>
    </submittedName>
</protein>
<comment type="caution">
    <text evidence="2">The sequence shown here is derived from an EMBL/GenBank/DDBJ whole genome shotgun (WGS) entry which is preliminary data.</text>
</comment>
<dbReference type="Proteomes" id="UP000645610">
    <property type="component" value="Unassembled WGS sequence"/>
</dbReference>